<dbReference type="PANTHER" id="PTHR43592:SF15">
    <property type="entry name" value="CAAX AMINO TERMINAL PROTEASE FAMILY PROTEIN"/>
    <property type="match status" value="1"/>
</dbReference>
<feature type="transmembrane region" description="Helical" evidence="1">
    <location>
        <begin position="50"/>
        <end position="70"/>
    </location>
</feature>
<feature type="transmembrane region" description="Helical" evidence="1">
    <location>
        <begin position="90"/>
        <end position="111"/>
    </location>
</feature>
<dbReference type="GO" id="GO:0008237">
    <property type="term" value="F:metallopeptidase activity"/>
    <property type="evidence" value="ECO:0007669"/>
    <property type="project" value="UniProtKB-KW"/>
</dbReference>
<dbReference type="AlphaFoldDB" id="A0A9D1W799"/>
<keyword evidence="1" id="KW-1133">Transmembrane helix</keyword>
<dbReference type="GO" id="GO:0004175">
    <property type="term" value="F:endopeptidase activity"/>
    <property type="evidence" value="ECO:0007669"/>
    <property type="project" value="UniProtKB-ARBA"/>
</dbReference>
<comment type="caution">
    <text evidence="3">The sequence shown here is derived from an EMBL/GenBank/DDBJ whole genome shotgun (WGS) entry which is preliminary data.</text>
</comment>
<accession>A0A9D1W799</accession>
<organism evidence="3 4">
    <name type="scientific">Candidatus Sphingobacterium stercoripullorum</name>
    <dbReference type="NCBI Taxonomy" id="2838759"/>
    <lineage>
        <taxon>Bacteria</taxon>
        <taxon>Pseudomonadati</taxon>
        <taxon>Bacteroidota</taxon>
        <taxon>Sphingobacteriia</taxon>
        <taxon>Sphingobacteriales</taxon>
        <taxon>Sphingobacteriaceae</taxon>
        <taxon>Sphingobacterium</taxon>
    </lineage>
</organism>
<feature type="transmembrane region" description="Helical" evidence="1">
    <location>
        <begin position="182"/>
        <end position="200"/>
    </location>
</feature>
<name>A0A9D1W799_9SPHI</name>
<reference evidence="3" key="1">
    <citation type="journal article" date="2021" name="PeerJ">
        <title>Extensive microbial diversity within the chicken gut microbiome revealed by metagenomics and culture.</title>
        <authorList>
            <person name="Gilroy R."/>
            <person name="Ravi A."/>
            <person name="Getino M."/>
            <person name="Pursley I."/>
            <person name="Horton D.L."/>
            <person name="Alikhan N.F."/>
            <person name="Baker D."/>
            <person name="Gharbi K."/>
            <person name="Hall N."/>
            <person name="Watson M."/>
            <person name="Adriaenssens E.M."/>
            <person name="Foster-Nyarko E."/>
            <person name="Jarju S."/>
            <person name="Secka A."/>
            <person name="Antonio M."/>
            <person name="Oren A."/>
            <person name="Chaudhuri R.R."/>
            <person name="La Ragione R."/>
            <person name="Hildebrand F."/>
            <person name="Pallen M.J."/>
        </authorList>
    </citation>
    <scope>NUCLEOTIDE SEQUENCE</scope>
    <source>
        <strain evidence="3">1719</strain>
    </source>
</reference>
<keyword evidence="3" id="KW-0645">Protease</keyword>
<dbReference type="InterPro" id="IPR003675">
    <property type="entry name" value="Rce1/LyrA-like_dom"/>
</dbReference>
<proteinExistence type="predicted"/>
<protein>
    <submittedName>
        <fullName evidence="3">CPBP family intramembrane metalloprotease</fullName>
    </submittedName>
</protein>
<feature type="transmembrane region" description="Helical" evidence="1">
    <location>
        <begin position="263"/>
        <end position="283"/>
    </location>
</feature>
<keyword evidence="1" id="KW-0812">Transmembrane</keyword>
<keyword evidence="3" id="KW-0482">Metalloprotease</keyword>
<dbReference type="EMBL" id="DXEZ01000045">
    <property type="protein sequence ID" value="HIX53700.1"/>
    <property type="molecule type" value="Genomic_DNA"/>
</dbReference>
<feature type="transmembrane region" description="Helical" evidence="1">
    <location>
        <begin position="12"/>
        <end position="35"/>
    </location>
</feature>
<evidence type="ECO:0000259" key="2">
    <source>
        <dbReference type="Pfam" id="PF02517"/>
    </source>
</evidence>
<reference evidence="3" key="2">
    <citation type="submission" date="2021-04" db="EMBL/GenBank/DDBJ databases">
        <authorList>
            <person name="Gilroy R."/>
        </authorList>
    </citation>
    <scope>NUCLEOTIDE SEQUENCE</scope>
    <source>
        <strain evidence="3">1719</strain>
    </source>
</reference>
<dbReference type="Proteomes" id="UP000824156">
    <property type="component" value="Unassembled WGS sequence"/>
</dbReference>
<evidence type="ECO:0000313" key="4">
    <source>
        <dbReference type="Proteomes" id="UP000824156"/>
    </source>
</evidence>
<sequence length="299" mass="34305">MNHYPPSRSLIRLLVYTLVFGIAVQLIALGALTYAYPNQSIEALLESNPLAVRTMLAINTIGTFFFPVAWLQLKEKGMKYFPTQKTDSSLFLLTLGFLIALSPVMDLIGNWNATMELPDSLKAVESWMRESEDQANRLTEKLVMNKGWGTYLGNVIVLAALPAICEELFFRAGLQSILNRWFKNYHVAIWVSAVIFSAIHFQFYGFFPRLLLGAVFGYLFVWSRNISIPIFAHFLNNFFVVSLSFYYTQQGKTFQELQEPSSLPLYFYIISLIASFTIGFMIYTKQQYHGEKLEKNQRV</sequence>
<gene>
    <name evidence="3" type="ORF">H9853_01635</name>
</gene>
<evidence type="ECO:0000313" key="3">
    <source>
        <dbReference type="EMBL" id="HIX53700.1"/>
    </source>
</evidence>
<evidence type="ECO:0000256" key="1">
    <source>
        <dbReference type="SAM" id="Phobius"/>
    </source>
</evidence>
<keyword evidence="3" id="KW-0378">Hydrolase</keyword>
<dbReference type="PANTHER" id="PTHR43592">
    <property type="entry name" value="CAAX AMINO TERMINAL PROTEASE"/>
    <property type="match status" value="1"/>
</dbReference>
<dbReference type="GO" id="GO:0080120">
    <property type="term" value="P:CAAX-box protein maturation"/>
    <property type="evidence" value="ECO:0007669"/>
    <property type="project" value="UniProtKB-ARBA"/>
</dbReference>
<feature type="transmembrane region" description="Helical" evidence="1">
    <location>
        <begin position="151"/>
        <end position="170"/>
    </location>
</feature>
<feature type="domain" description="CAAX prenyl protease 2/Lysostaphin resistance protein A-like" evidence="2">
    <location>
        <begin position="151"/>
        <end position="239"/>
    </location>
</feature>
<feature type="transmembrane region" description="Helical" evidence="1">
    <location>
        <begin position="230"/>
        <end position="248"/>
    </location>
</feature>
<keyword evidence="1" id="KW-0472">Membrane</keyword>
<dbReference type="Pfam" id="PF02517">
    <property type="entry name" value="Rce1-like"/>
    <property type="match status" value="1"/>
</dbReference>